<evidence type="ECO:0000256" key="9">
    <source>
        <dbReference type="SAM" id="MobiDB-lite"/>
    </source>
</evidence>
<dbReference type="InterPro" id="IPR044751">
    <property type="entry name" value="Ion_transp-like_CBS"/>
</dbReference>
<dbReference type="CDD" id="cd04590">
    <property type="entry name" value="CBS_pair_CorC_HlyC_assoc"/>
    <property type="match status" value="1"/>
</dbReference>
<dbReference type="RefSeq" id="WP_066638078.1">
    <property type="nucleotide sequence ID" value="NZ_CP014989.1"/>
</dbReference>
<dbReference type="Proteomes" id="UP000092482">
    <property type="component" value="Chromosome"/>
</dbReference>
<protein>
    <recommendedName>
        <fullName evidence="15">Magnesium and cobalt efflux protein CorC</fullName>
    </recommendedName>
</protein>
<evidence type="ECO:0000256" key="2">
    <source>
        <dbReference type="ARBA" id="ARBA00022475"/>
    </source>
</evidence>
<evidence type="ECO:0000256" key="3">
    <source>
        <dbReference type="ARBA" id="ARBA00022692"/>
    </source>
</evidence>
<feature type="compositionally biased region" description="Acidic residues" evidence="9">
    <location>
        <begin position="343"/>
        <end position="354"/>
    </location>
</feature>
<reference evidence="13 14" key="1">
    <citation type="submission" date="2016-03" db="EMBL/GenBank/DDBJ databases">
        <title>Shallow-sea hydrothermal system.</title>
        <authorList>
            <person name="Tang K."/>
        </authorList>
    </citation>
    <scope>NUCLEOTIDE SEQUENCE [LARGE SCALE GENOMIC DNA]</scope>
    <source>
        <strain evidence="13 14">JLT9</strain>
    </source>
</reference>
<evidence type="ECO:0000256" key="4">
    <source>
        <dbReference type="ARBA" id="ARBA00022737"/>
    </source>
</evidence>
<dbReference type="InterPro" id="IPR002550">
    <property type="entry name" value="CNNM"/>
</dbReference>
<dbReference type="KEGG" id="serj:SGUI_1396"/>
<accession>A0A1B1NBJ6</accession>
<feature type="domain" description="CBS" evidence="11">
    <location>
        <begin position="223"/>
        <end position="287"/>
    </location>
</feature>
<keyword evidence="4" id="KW-0677">Repeat</keyword>
<dbReference type="SUPFAM" id="SSF54631">
    <property type="entry name" value="CBS-domain pair"/>
    <property type="match status" value="1"/>
</dbReference>
<dbReference type="PANTHER" id="PTHR43099">
    <property type="entry name" value="UPF0053 PROTEIN YRKA"/>
    <property type="match status" value="1"/>
</dbReference>
<feature type="domain" description="CNNM transmembrane" evidence="12">
    <location>
        <begin position="1"/>
        <end position="202"/>
    </location>
</feature>
<keyword evidence="5 8" id="KW-1133">Transmembrane helix</keyword>
<keyword evidence="7" id="KW-0129">CBS domain</keyword>
<dbReference type="InterPro" id="IPR051676">
    <property type="entry name" value="UPF0053_domain"/>
</dbReference>
<keyword evidence="2" id="KW-1003">Cell membrane</keyword>
<evidence type="ECO:0000256" key="1">
    <source>
        <dbReference type="ARBA" id="ARBA00004651"/>
    </source>
</evidence>
<keyword evidence="3 8" id="KW-0812">Transmembrane</keyword>
<dbReference type="Pfam" id="PF01595">
    <property type="entry name" value="CNNM"/>
    <property type="match status" value="1"/>
</dbReference>
<dbReference type="Pfam" id="PF00571">
    <property type="entry name" value="CBS"/>
    <property type="match status" value="1"/>
</dbReference>
<dbReference type="PANTHER" id="PTHR43099:SF5">
    <property type="entry name" value="HLYC_CORC FAMILY TRANSPORTER"/>
    <property type="match status" value="1"/>
</dbReference>
<sequence>MSTTQALLVSLVLLVANGFFVGAEFAIVAAKRHRLEERAEAGSRSARAAVDASRELSLMLAGAQLGITLCTLALGALAKPAVAYLLEPVIHALGVPDVAVHAIAVVFAVSIVVFLHMVVGEMAPKSWAISHPESSAMLLALPFRAFTWLARPVLWLMNALANLLLRLGGIDPVDALGNAQSPADLQLLLAQSHEHGVLEDADHQILTGALRLEEETVEAVMFGTTEAVTIPRTATAADVERISHASGRSRLFVVEPTGRQGQQRIRGLVHVRDAILASAQGRGGGSLGDFLQPVASLPASMPLIDAVSSLRQQRGQLALVRDDAGRVVGMASMEDILEQILGEFDDESDPESDSADAGADEQPAPQVQASPA</sequence>
<evidence type="ECO:0000256" key="5">
    <source>
        <dbReference type="ARBA" id="ARBA00022989"/>
    </source>
</evidence>
<name>A0A1B1NBJ6_9MICO</name>
<feature type="transmembrane region" description="Helical" evidence="10">
    <location>
        <begin position="98"/>
        <end position="119"/>
    </location>
</feature>
<dbReference type="Gene3D" id="3.10.580.10">
    <property type="entry name" value="CBS-domain"/>
    <property type="match status" value="1"/>
</dbReference>
<evidence type="ECO:0000256" key="6">
    <source>
        <dbReference type="ARBA" id="ARBA00023136"/>
    </source>
</evidence>
<evidence type="ECO:0008006" key="15">
    <source>
        <dbReference type="Google" id="ProtNLM"/>
    </source>
</evidence>
<dbReference type="PROSITE" id="PS51846">
    <property type="entry name" value="CNNM"/>
    <property type="match status" value="1"/>
</dbReference>
<evidence type="ECO:0000313" key="14">
    <source>
        <dbReference type="Proteomes" id="UP000092482"/>
    </source>
</evidence>
<evidence type="ECO:0000256" key="7">
    <source>
        <dbReference type="PROSITE-ProRule" id="PRU00703"/>
    </source>
</evidence>
<dbReference type="InterPro" id="IPR000644">
    <property type="entry name" value="CBS_dom"/>
</dbReference>
<dbReference type="EMBL" id="CP014989">
    <property type="protein sequence ID" value="ANS78792.1"/>
    <property type="molecule type" value="Genomic_DNA"/>
</dbReference>
<dbReference type="STRING" id="1758689.SGUI_1396"/>
<organism evidence="13 14">
    <name type="scientific">Serinicoccus hydrothermalis</name>
    <dbReference type="NCBI Taxonomy" id="1758689"/>
    <lineage>
        <taxon>Bacteria</taxon>
        <taxon>Bacillati</taxon>
        <taxon>Actinomycetota</taxon>
        <taxon>Actinomycetes</taxon>
        <taxon>Micrococcales</taxon>
        <taxon>Ornithinimicrobiaceae</taxon>
        <taxon>Serinicoccus</taxon>
    </lineage>
</organism>
<evidence type="ECO:0000259" key="12">
    <source>
        <dbReference type="PROSITE" id="PS51846"/>
    </source>
</evidence>
<gene>
    <name evidence="13" type="ORF">SGUI_1396</name>
</gene>
<dbReference type="OrthoDB" id="110231at2"/>
<feature type="domain" description="CBS" evidence="11">
    <location>
        <begin position="290"/>
        <end position="347"/>
    </location>
</feature>
<dbReference type="InterPro" id="IPR046342">
    <property type="entry name" value="CBS_dom_sf"/>
</dbReference>
<dbReference type="PROSITE" id="PS51371">
    <property type="entry name" value="CBS"/>
    <property type="match status" value="2"/>
</dbReference>
<evidence type="ECO:0000256" key="8">
    <source>
        <dbReference type="PROSITE-ProRule" id="PRU01193"/>
    </source>
</evidence>
<dbReference type="AlphaFoldDB" id="A0A1B1NBJ6"/>
<keyword evidence="6 8" id="KW-0472">Membrane</keyword>
<evidence type="ECO:0000256" key="10">
    <source>
        <dbReference type="SAM" id="Phobius"/>
    </source>
</evidence>
<dbReference type="GO" id="GO:0005886">
    <property type="term" value="C:plasma membrane"/>
    <property type="evidence" value="ECO:0007669"/>
    <property type="project" value="UniProtKB-SubCell"/>
</dbReference>
<feature type="transmembrane region" description="Helical" evidence="10">
    <location>
        <begin position="6"/>
        <end position="30"/>
    </location>
</feature>
<evidence type="ECO:0000313" key="13">
    <source>
        <dbReference type="EMBL" id="ANS78792.1"/>
    </source>
</evidence>
<evidence type="ECO:0000259" key="11">
    <source>
        <dbReference type="PROSITE" id="PS51371"/>
    </source>
</evidence>
<comment type="subcellular location">
    <subcellularLocation>
        <location evidence="1">Cell membrane</location>
        <topology evidence="1">Multi-pass membrane protein</topology>
    </subcellularLocation>
</comment>
<proteinExistence type="predicted"/>
<dbReference type="SMART" id="SM00116">
    <property type="entry name" value="CBS"/>
    <property type="match status" value="2"/>
</dbReference>
<feature type="region of interest" description="Disordered" evidence="9">
    <location>
        <begin position="342"/>
        <end position="372"/>
    </location>
</feature>
<feature type="transmembrane region" description="Helical" evidence="10">
    <location>
        <begin position="56"/>
        <end position="78"/>
    </location>
</feature>
<keyword evidence="14" id="KW-1185">Reference proteome</keyword>